<evidence type="ECO:0000259" key="6">
    <source>
        <dbReference type="PROSITE" id="PS50066"/>
    </source>
</evidence>
<evidence type="ECO:0000256" key="1">
    <source>
        <dbReference type="ARBA" id="ARBA00004123"/>
    </source>
</evidence>
<keyword evidence="5" id="KW-0539">Nucleus</keyword>
<dbReference type="Pfam" id="PF00319">
    <property type="entry name" value="SRF-TF"/>
    <property type="match status" value="1"/>
</dbReference>
<dbReference type="RefSeq" id="XP_019096769.1">
    <property type="nucleotide sequence ID" value="XM_019241224.1"/>
</dbReference>
<dbReference type="Proteomes" id="UP000694864">
    <property type="component" value="Chromosome 19"/>
</dbReference>
<dbReference type="PROSITE" id="PS50066">
    <property type="entry name" value="MADS_BOX_2"/>
    <property type="match status" value="1"/>
</dbReference>
<protein>
    <submittedName>
        <fullName evidence="8">Floral homeotic protein PMADS 1-like</fullName>
    </submittedName>
</protein>
<gene>
    <name evidence="8" type="primary">LOC104767833</name>
</gene>
<evidence type="ECO:0000256" key="2">
    <source>
        <dbReference type="ARBA" id="ARBA00023015"/>
    </source>
</evidence>
<feature type="domain" description="MADS-box" evidence="6">
    <location>
        <begin position="1"/>
        <end position="49"/>
    </location>
</feature>
<evidence type="ECO:0000313" key="7">
    <source>
        <dbReference type="Proteomes" id="UP000694864"/>
    </source>
</evidence>
<dbReference type="PANTHER" id="PTHR48019">
    <property type="entry name" value="SERUM RESPONSE FACTOR HOMOLOG"/>
    <property type="match status" value="1"/>
</dbReference>
<dbReference type="InterPro" id="IPR002100">
    <property type="entry name" value="TF_MADSbox"/>
</dbReference>
<keyword evidence="7" id="KW-1185">Reference proteome</keyword>
<evidence type="ECO:0000256" key="4">
    <source>
        <dbReference type="ARBA" id="ARBA00023163"/>
    </source>
</evidence>
<name>A0ABM1RCN1_CAMSA</name>
<organism evidence="7 8">
    <name type="scientific">Camelina sativa</name>
    <name type="common">False flax</name>
    <name type="synonym">Myagrum sativum</name>
    <dbReference type="NCBI Taxonomy" id="90675"/>
    <lineage>
        <taxon>Eukaryota</taxon>
        <taxon>Viridiplantae</taxon>
        <taxon>Streptophyta</taxon>
        <taxon>Embryophyta</taxon>
        <taxon>Tracheophyta</taxon>
        <taxon>Spermatophyta</taxon>
        <taxon>Magnoliopsida</taxon>
        <taxon>eudicotyledons</taxon>
        <taxon>Gunneridae</taxon>
        <taxon>Pentapetalae</taxon>
        <taxon>rosids</taxon>
        <taxon>malvids</taxon>
        <taxon>Brassicales</taxon>
        <taxon>Brassicaceae</taxon>
        <taxon>Camelineae</taxon>
        <taxon>Camelina</taxon>
    </lineage>
</organism>
<reference evidence="8" key="2">
    <citation type="submission" date="2025-08" db="UniProtKB">
        <authorList>
            <consortium name="RefSeq"/>
        </authorList>
    </citation>
    <scope>IDENTIFICATION</scope>
    <source>
        <tissue evidence="8">Leaf</tissue>
    </source>
</reference>
<keyword evidence="4" id="KW-0804">Transcription</keyword>
<dbReference type="GeneID" id="104767833"/>
<evidence type="ECO:0000256" key="5">
    <source>
        <dbReference type="ARBA" id="ARBA00023242"/>
    </source>
</evidence>
<keyword evidence="3" id="KW-0238">DNA-binding</keyword>
<reference evidence="7" key="1">
    <citation type="journal article" date="2014" name="Nat. Commun.">
        <title>The emerging biofuel crop Camelina sativa retains a highly undifferentiated hexaploid genome structure.</title>
        <authorList>
            <person name="Kagale S."/>
            <person name="Koh C."/>
            <person name="Nixon J."/>
            <person name="Bollina V."/>
            <person name="Clarke W.E."/>
            <person name="Tuteja R."/>
            <person name="Spillane C."/>
            <person name="Robinson S.J."/>
            <person name="Links M.G."/>
            <person name="Clarke C."/>
            <person name="Higgins E.E."/>
            <person name="Huebert T."/>
            <person name="Sharpe A.G."/>
            <person name="Parkin I.A."/>
        </authorList>
    </citation>
    <scope>NUCLEOTIDE SEQUENCE [LARGE SCALE GENOMIC DNA]</scope>
    <source>
        <strain evidence="7">cv. DH55</strain>
    </source>
</reference>
<sequence length="331" mass="38339">MARKKIKLAWIENDNSRVIRSKKRREGLLKKIEEVTILCDVKACIIMFSPEEDYPMVWPSLKQVRDLLDDFFALPEIEKKKKETSLQSYLKEKTKKVHEQLMKTHKKNQNYAIDQMMLQLHRGRSIADLDLNEIYALISFSKDNVMLHRKKLHFVQHSPLRDPPDPLFERKFEEFETTTNGVFARGRQEDERAWNTNEAMKEININAAIPGNQQSCYLIDQWFPFQGNNINGLEMEPIGAPVISFHGLVGSVSQPLQHHNTNNNPTMAMSQPNQCPFDFMNPEFGVKDKGSIVNNGDSQFQRRSNTIEISNDIRRESPAKEATDGEDNDMM</sequence>
<dbReference type="InterPro" id="IPR050142">
    <property type="entry name" value="MADS-box/MEF2_TF"/>
</dbReference>
<accession>A0ABM1RCN1</accession>
<evidence type="ECO:0000256" key="3">
    <source>
        <dbReference type="ARBA" id="ARBA00023125"/>
    </source>
</evidence>
<dbReference type="InterPro" id="IPR033897">
    <property type="entry name" value="SRF-like_MADS-box"/>
</dbReference>
<evidence type="ECO:0000313" key="8">
    <source>
        <dbReference type="RefSeq" id="XP_019096769.1"/>
    </source>
</evidence>
<dbReference type="SUPFAM" id="SSF55455">
    <property type="entry name" value="SRF-like"/>
    <property type="match status" value="1"/>
</dbReference>
<dbReference type="SMART" id="SM00432">
    <property type="entry name" value="MADS"/>
    <property type="match status" value="1"/>
</dbReference>
<dbReference type="InterPro" id="IPR036879">
    <property type="entry name" value="TF_MADSbox_sf"/>
</dbReference>
<proteinExistence type="predicted"/>
<dbReference type="CDD" id="cd00266">
    <property type="entry name" value="MADS_SRF_like"/>
    <property type="match status" value="1"/>
</dbReference>
<dbReference type="PRINTS" id="PR00404">
    <property type="entry name" value="MADSDOMAIN"/>
</dbReference>
<dbReference type="Gene3D" id="3.40.1810.10">
    <property type="entry name" value="Transcription factor, MADS-box"/>
    <property type="match status" value="1"/>
</dbReference>
<comment type="subcellular location">
    <subcellularLocation>
        <location evidence="1">Nucleus</location>
    </subcellularLocation>
</comment>
<keyword evidence="2" id="KW-0805">Transcription regulation</keyword>